<dbReference type="Proteomes" id="UP001309876">
    <property type="component" value="Unassembled WGS sequence"/>
</dbReference>
<dbReference type="EMBL" id="JAVRRJ010000001">
    <property type="protein sequence ID" value="KAK5090619.1"/>
    <property type="molecule type" value="Genomic_DNA"/>
</dbReference>
<name>A0AAN7T6L2_9EURO</name>
<dbReference type="Pfam" id="PF00067">
    <property type="entry name" value="p450"/>
    <property type="match status" value="1"/>
</dbReference>
<evidence type="ECO:0000313" key="10">
    <source>
        <dbReference type="EMBL" id="KAK5090619.1"/>
    </source>
</evidence>
<accession>A0AAN7T6L2</accession>
<dbReference type="GO" id="GO:0016705">
    <property type="term" value="F:oxidoreductase activity, acting on paired donors, with incorporation or reduction of molecular oxygen"/>
    <property type="evidence" value="ECO:0007669"/>
    <property type="project" value="InterPro"/>
</dbReference>
<feature type="transmembrane region" description="Helical" evidence="9">
    <location>
        <begin position="6"/>
        <end position="25"/>
    </location>
</feature>
<dbReference type="InterPro" id="IPR001128">
    <property type="entry name" value="Cyt_P450"/>
</dbReference>
<keyword evidence="3 7" id="KW-0479">Metal-binding</keyword>
<dbReference type="PANTHER" id="PTHR24305:SF187">
    <property type="entry name" value="P450, PUTATIVE (EUROFUNG)-RELATED"/>
    <property type="match status" value="1"/>
</dbReference>
<evidence type="ECO:0000256" key="6">
    <source>
        <dbReference type="ARBA" id="ARBA00023033"/>
    </source>
</evidence>
<evidence type="ECO:0000256" key="1">
    <source>
        <dbReference type="ARBA" id="ARBA00001971"/>
    </source>
</evidence>
<evidence type="ECO:0000256" key="5">
    <source>
        <dbReference type="ARBA" id="ARBA00023004"/>
    </source>
</evidence>
<comment type="cofactor">
    <cofactor evidence="1 7">
        <name>heme</name>
        <dbReference type="ChEBI" id="CHEBI:30413"/>
    </cofactor>
</comment>
<evidence type="ECO:0000313" key="11">
    <source>
        <dbReference type="Proteomes" id="UP001309876"/>
    </source>
</evidence>
<dbReference type="PANTHER" id="PTHR24305">
    <property type="entry name" value="CYTOCHROME P450"/>
    <property type="match status" value="1"/>
</dbReference>
<dbReference type="GO" id="GO:0004497">
    <property type="term" value="F:monooxygenase activity"/>
    <property type="evidence" value="ECO:0007669"/>
    <property type="project" value="UniProtKB-KW"/>
</dbReference>
<feature type="transmembrane region" description="Helical" evidence="9">
    <location>
        <begin position="63"/>
        <end position="84"/>
    </location>
</feature>
<evidence type="ECO:0000256" key="2">
    <source>
        <dbReference type="ARBA" id="ARBA00010617"/>
    </source>
</evidence>
<evidence type="ECO:0000256" key="7">
    <source>
        <dbReference type="PIRSR" id="PIRSR602401-1"/>
    </source>
</evidence>
<keyword evidence="9" id="KW-0812">Transmembrane</keyword>
<feature type="region of interest" description="Disordered" evidence="8">
    <location>
        <begin position="533"/>
        <end position="559"/>
    </location>
</feature>
<dbReference type="Gene3D" id="1.10.630.10">
    <property type="entry name" value="Cytochrome P450"/>
    <property type="match status" value="1"/>
</dbReference>
<feature type="compositionally biased region" description="Basic and acidic residues" evidence="8">
    <location>
        <begin position="533"/>
        <end position="553"/>
    </location>
</feature>
<evidence type="ECO:0000256" key="4">
    <source>
        <dbReference type="ARBA" id="ARBA00023002"/>
    </source>
</evidence>
<dbReference type="PRINTS" id="PR00463">
    <property type="entry name" value="EP450I"/>
</dbReference>
<dbReference type="InterPro" id="IPR036396">
    <property type="entry name" value="Cyt_P450_sf"/>
</dbReference>
<sequence length="575" mass="65207">MSHGVLSYVAAIAATSGLLSHVLVFMRRDLDSNSHQLLIVANLVVLLKPVALVIRGWSWFDAILISIVADICYTTALFASIALYRAFFHPLRNYPGPFWARISVFWKVKHFQQSGFKAFRVIDGLHKRYGNIVRVAPRQLSINEPEAYQMVYGAQSQCHRLRWLEDRPKNIQFLADVEEHSSRRKIWDHGLSAKACQSSHLSQMNDISQRLCTRLSISKGNPTVINDICHHFTFDVMGQIGFGQSYGQLESGKSHPAITKVERFMKAGVIVTQMMWVVTLLMVIPGLDDPMKDLKDWAKQLLDERANTRQLEEKGEDEKDLMSYVEESKKLTNTRHPMTDEVFAEDAVLLQVAGSDTSYSVLVNLCHYFANYPKLQEIIRKEVLATFPEDDTKGPVWSKLSSAKECPYLDATVNEVLRRHAPVPMGMLRESPDHAINIAGHVVPPKTIVSCPIWSLQYDERCFKDPDAFIPERWLDKSHPDSQAELVLDKRGFVPFSVGPMNCAGKYFAYMEIKIFCAYVLKSFTITFPEGKTGKSEEDLETKQARDKEHASGTEDYLTQGAPRTEVCFQPLAVQ</sequence>
<keyword evidence="7" id="KW-0349">Heme</keyword>
<dbReference type="InterPro" id="IPR050121">
    <property type="entry name" value="Cytochrome_P450_monoxygenase"/>
</dbReference>
<feature type="binding site" description="axial binding residue" evidence="7">
    <location>
        <position position="503"/>
    </location>
    <ligand>
        <name>heme</name>
        <dbReference type="ChEBI" id="CHEBI:30413"/>
    </ligand>
    <ligandPart>
        <name>Fe</name>
        <dbReference type="ChEBI" id="CHEBI:18248"/>
    </ligandPart>
</feature>
<organism evidence="10 11">
    <name type="scientific">Lithohypha guttulata</name>
    <dbReference type="NCBI Taxonomy" id="1690604"/>
    <lineage>
        <taxon>Eukaryota</taxon>
        <taxon>Fungi</taxon>
        <taxon>Dikarya</taxon>
        <taxon>Ascomycota</taxon>
        <taxon>Pezizomycotina</taxon>
        <taxon>Eurotiomycetes</taxon>
        <taxon>Chaetothyriomycetidae</taxon>
        <taxon>Chaetothyriales</taxon>
        <taxon>Trichomeriaceae</taxon>
        <taxon>Lithohypha</taxon>
    </lineage>
</organism>
<keyword evidence="11" id="KW-1185">Reference proteome</keyword>
<keyword evidence="9" id="KW-0472">Membrane</keyword>
<feature type="transmembrane region" description="Helical" evidence="9">
    <location>
        <begin position="37"/>
        <end position="57"/>
    </location>
</feature>
<keyword evidence="9" id="KW-1133">Transmembrane helix</keyword>
<feature type="transmembrane region" description="Helical" evidence="9">
    <location>
        <begin position="267"/>
        <end position="287"/>
    </location>
</feature>
<comment type="similarity">
    <text evidence="2">Belongs to the cytochrome P450 family.</text>
</comment>
<proteinExistence type="inferred from homology"/>
<evidence type="ECO:0000256" key="3">
    <source>
        <dbReference type="ARBA" id="ARBA00022723"/>
    </source>
</evidence>
<evidence type="ECO:0000256" key="8">
    <source>
        <dbReference type="SAM" id="MobiDB-lite"/>
    </source>
</evidence>
<reference evidence="10 11" key="1">
    <citation type="submission" date="2023-08" db="EMBL/GenBank/DDBJ databases">
        <title>Black Yeasts Isolated from many extreme environments.</title>
        <authorList>
            <person name="Coleine C."/>
            <person name="Stajich J.E."/>
            <person name="Selbmann L."/>
        </authorList>
    </citation>
    <scope>NUCLEOTIDE SEQUENCE [LARGE SCALE GENOMIC DNA]</scope>
    <source>
        <strain evidence="10 11">CCFEE 5910</strain>
    </source>
</reference>
<dbReference type="AlphaFoldDB" id="A0AAN7T6L2"/>
<keyword evidence="5 7" id="KW-0408">Iron</keyword>
<keyword evidence="6" id="KW-0503">Monooxygenase</keyword>
<dbReference type="GO" id="GO:0005506">
    <property type="term" value="F:iron ion binding"/>
    <property type="evidence" value="ECO:0007669"/>
    <property type="project" value="InterPro"/>
</dbReference>
<protein>
    <recommendedName>
        <fullName evidence="12">Cytochrome P450</fullName>
    </recommendedName>
</protein>
<comment type="caution">
    <text evidence="10">The sequence shown here is derived from an EMBL/GenBank/DDBJ whole genome shotgun (WGS) entry which is preliminary data.</text>
</comment>
<gene>
    <name evidence="10" type="ORF">LTR05_000794</name>
</gene>
<dbReference type="GO" id="GO:0020037">
    <property type="term" value="F:heme binding"/>
    <property type="evidence" value="ECO:0007669"/>
    <property type="project" value="InterPro"/>
</dbReference>
<dbReference type="InterPro" id="IPR002401">
    <property type="entry name" value="Cyt_P450_E_grp-I"/>
</dbReference>
<evidence type="ECO:0000256" key="9">
    <source>
        <dbReference type="SAM" id="Phobius"/>
    </source>
</evidence>
<dbReference type="SUPFAM" id="SSF48264">
    <property type="entry name" value="Cytochrome P450"/>
    <property type="match status" value="1"/>
</dbReference>
<evidence type="ECO:0008006" key="12">
    <source>
        <dbReference type="Google" id="ProtNLM"/>
    </source>
</evidence>
<keyword evidence="4" id="KW-0560">Oxidoreductase</keyword>